<comment type="cofactor">
    <cofactor evidence="1">
        <name>Mg(2+)</name>
        <dbReference type="ChEBI" id="CHEBI:18420"/>
    </cofactor>
</comment>
<feature type="binding site" evidence="25">
    <location>
        <position position="197"/>
    </location>
    <ligand>
        <name>Mg(2+)</name>
        <dbReference type="ChEBI" id="CHEBI:18420"/>
    </ligand>
</feature>
<evidence type="ECO:0000256" key="11">
    <source>
        <dbReference type="ARBA" id="ARBA00023128"/>
    </source>
</evidence>
<evidence type="ECO:0000256" key="25">
    <source>
        <dbReference type="PIRSR" id="PIRSR015582-2"/>
    </source>
</evidence>
<evidence type="ECO:0000256" key="17">
    <source>
        <dbReference type="ARBA" id="ARBA00061542"/>
    </source>
</evidence>
<keyword evidence="12 27" id="KW-0456">Lyase</keyword>
<evidence type="ECO:0000256" key="13">
    <source>
        <dbReference type="ARBA" id="ARBA00047918"/>
    </source>
</evidence>
<protein>
    <recommendedName>
        <fullName evidence="20">Citramalyl-CoA lyase, mitochondrial</fullName>
        <ecNumber evidence="4">2.3.3.9</ecNumber>
        <ecNumber evidence="18">3.1.2.30</ecNumber>
        <ecNumber evidence="19">4.1.3.25</ecNumber>
    </recommendedName>
    <alternativeName>
        <fullName evidence="22">(3S)-malyl-CoA thioesterase</fullName>
    </alternativeName>
    <alternativeName>
        <fullName evidence="23">Beta-methylmalate synthase</fullName>
    </alternativeName>
    <alternativeName>
        <fullName evidence="21">Malate synthase</fullName>
    </alternativeName>
</protein>
<dbReference type="GO" id="GO:0046872">
    <property type="term" value="F:metal ion binding"/>
    <property type="evidence" value="ECO:0007669"/>
    <property type="project" value="UniProtKB-KW"/>
</dbReference>
<dbReference type="OrthoDB" id="1773at2759"/>
<dbReference type="EC" id="2.3.3.9" evidence="4"/>
<dbReference type="InterPro" id="IPR015813">
    <property type="entry name" value="Pyrv/PenolPyrv_kinase-like_dom"/>
</dbReference>
<evidence type="ECO:0000256" key="15">
    <source>
        <dbReference type="ARBA" id="ARBA00051672"/>
    </source>
</evidence>
<feature type="binding site" evidence="24">
    <location>
        <position position="96"/>
    </location>
    <ligand>
        <name>substrate</name>
    </ligand>
</feature>
<gene>
    <name evidence="27" type="ORF">BIW11_09301</name>
</gene>
<comment type="similarity">
    <text evidence="17">Belongs to the HpcH/HpaI aldolase family. Citrate lyase beta subunit-like subfamily.</text>
</comment>
<evidence type="ECO:0000313" key="27">
    <source>
        <dbReference type="EMBL" id="OQR74107.1"/>
    </source>
</evidence>
<accession>A0A1V9XKS7</accession>
<evidence type="ECO:0000256" key="18">
    <source>
        <dbReference type="ARBA" id="ARBA00066460"/>
    </source>
</evidence>
<dbReference type="PANTHER" id="PTHR11105:SF0">
    <property type="entry name" value="CITRAMALYL-COA LYASE, MITOCHONDRIAL"/>
    <property type="match status" value="1"/>
</dbReference>
<comment type="catalytic activity">
    <reaction evidence="15">
        <text>(3S)-citramalyl-CoA = pyruvate + acetyl-CoA</text>
        <dbReference type="Rhea" id="RHEA:22612"/>
        <dbReference type="ChEBI" id="CHEBI:15361"/>
        <dbReference type="ChEBI" id="CHEBI:57288"/>
        <dbReference type="ChEBI" id="CHEBI:58668"/>
        <dbReference type="EC" id="4.1.3.25"/>
    </reaction>
</comment>
<evidence type="ECO:0000256" key="14">
    <source>
        <dbReference type="ARBA" id="ARBA00051623"/>
    </source>
</evidence>
<evidence type="ECO:0000256" key="5">
    <source>
        <dbReference type="ARBA" id="ARBA00022679"/>
    </source>
</evidence>
<keyword evidence="28" id="KW-1185">Reference proteome</keyword>
<dbReference type="InterPro" id="IPR005000">
    <property type="entry name" value="Aldolase/citrate-lyase_domain"/>
</dbReference>
<dbReference type="InterPro" id="IPR040442">
    <property type="entry name" value="Pyrv_kinase-like_dom_sf"/>
</dbReference>
<keyword evidence="9" id="KW-0809">Transit peptide</keyword>
<comment type="catalytic activity">
    <reaction evidence="14">
        <text>propanoyl-CoA + glyoxylate + H2O = 3-methylmalate + CoA + H(+)</text>
        <dbReference type="Rhea" id="RHEA:47628"/>
        <dbReference type="ChEBI" id="CHEBI:15377"/>
        <dbReference type="ChEBI" id="CHEBI:15378"/>
        <dbReference type="ChEBI" id="CHEBI:36655"/>
        <dbReference type="ChEBI" id="CHEBI:57287"/>
        <dbReference type="ChEBI" id="CHEBI:57392"/>
        <dbReference type="ChEBI" id="CHEBI:87810"/>
    </reaction>
</comment>
<evidence type="ECO:0000256" key="20">
    <source>
        <dbReference type="ARBA" id="ARBA00072098"/>
    </source>
</evidence>
<reference evidence="27 28" key="1">
    <citation type="journal article" date="2017" name="Gigascience">
        <title>Draft genome of the honey bee ectoparasitic mite, Tropilaelaps mercedesae, is shaped by the parasitic life history.</title>
        <authorList>
            <person name="Dong X."/>
            <person name="Armstrong S.D."/>
            <person name="Xia D."/>
            <person name="Makepeace B.L."/>
            <person name="Darby A.C."/>
            <person name="Kadowaki T."/>
        </authorList>
    </citation>
    <scope>NUCLEOTIDE SEQUENCE [LARGE SCALE GENOMIC DNA]</scope>
    <source>
        <strain evidence="27">Wuxi-XJTLU</strain>
    </source>
</reference>
<sequence length="349" mass="39500">MFFWMFRGVTCLTRQVRLKSSGPVEPYFKKFVPRRACLYVPGTEMLKIERVQSLDVDALVLDCEDGVAATAKAAARDTILKALDTYEFGRADIGVRINSIDSGLAEKDFDQIFQAKRLPHSVYLPKVESVEHVTWLVDHVNKRLLQTEEDSRKILNIVLYIESAIGLIHLKDILQHASELSEISRGVIDAVVFGSDDFAASIGAQRTKDGQEVLLARQQIVLMCKAFKIQPIDMVYIDFKDSEGLRRQALEGVKLGFTGKQVIHPSQVPIVQEAFSPSKEKIDWAKQLIEEFKQHIEAGKGAFNFKGSMIDMPTVLQAKNILEFDYVIRNEELPEKYKVDPNKDVVIKE</sequence>
<evidence type="ECO:0000256" key="21">
    <source>
        <dbReference type="ARBA" id="ARBA00076231"/>
    </source>
</evidence>
<dbReference type="InterPro" id="IPR040186">
    <property type="entry name" value="Citramalyl-CoA_lyase"/>
</dbReference>
<evidence type="ECO:0000256" key="2">
    <source>
        <dbReference type="ARBA" id="ARBA00004173"/>
    </source>
</evidence>
<evidence type="ECO:0000256" key="6">
    <source>
        <dbReference type="ARBA" id="ARBA00022723"/>
    </source>
</evidence>
<comment type="caution">
    <text evidence="27">The sequence shown here is derived from an EMBL/GenBank/DDBJ whole genome shotgun (WGS) entry which is preliminary data.</text>
</comment>
<dbReference type="STRING" id="418985.A0A1V9XKS7"/>
<evidence type="ECO:0000256" key="1">
    <source>
        <dbReference type="ARBA" id="ARBA00001946"/>
    </source>
</evidence>
<dbReference type="GO" id="GO:0005739">
    <property type="term" value="C:mitochondrion"/>
    <property type="evidence" value="ECO:0007669"/>
    <property type="project" value="UniProtKB-SubCell"/>
</dbReference>
<proteinExistence type="inferred from homology"/>
<keyword evidence="7" id="KW-0378">Hydrolase</keyword>
<feature type="domain" description="HpcH/HpaI aldolase/citrate lyase" evidence="26">
    <location>
        <begin position="35"/>
        <end position="265"/>
    </location>
</feature>
<feature type="binding site" evidence="25">
    <location>
        <position position="162"/>
    </location>
    <ligand>
        <name>Mg(2+)</name>
        <dbReference type="ChEBI" id="CHEBI:18420"/>
    </ligand>
</feature>
<dbReference type="InterPro" id="IPR011206">
    <property type="entry name" value="Citrate_lyase_beta/mcl1/mcl2"/>
</dbReference>
<comment type="function">
    <text evidence="16">Mitochondrial citramalyl-CoA lyase indirectly involved in the vitamin B12 metabolism. Converts citramalyl-CoA into acetyl-CoA and pyruvate in the C5-dicarboxylate catabolism pathway. The C5-dicarboxylate catabolism pathway is required to detoxify itaconate, a vitamin B12-poisoning metabolite. Also acts as a malate synthase in vitro, converting glyoxylate and acetyl-CoA to malate. Also displays malyl-CoA thioesterase activity. Also acts as a beta-methylmalate synthase in vitro, by mediating conversion of glyoxylate and propionyl-CoA to beta-methylmalate. Also has very weak citramalate synthase activity in vitro.</text>
</comment>
<dbReference type="Gene3D" id="3.20.20.60">
    <property type="entry name" value="Phosphoenolpyruvate-binding domains"/>
    <property type="match status" value="1"/>
</dbReference>
<dbReference type="Proteomes" id="UP000192247">
    <property type="component" value="Unassembled WGS sequence"/>
</dbReference>
<dbReference type="GO" id="GO:0047777">
    <property type="term" value="F:(S)-citramalyl-CoA lyase activity"/>
    <property type="evidence" value="ECO:0007669"/>
    <property type="project" value="UniProtKB-EC"/>
</dbReference>
<evidence type="ECO:0000256" key="7">
    <source>
        <dbReference type="ARBA" id="ARBA00022801"/>
    </source>
</evidence>
<evidence type="ECO:0000256" key="24">
    <source>
        <dbReference type="PIRSR" id="PIRSR015582-1"/>
    </source>
</evidence>
<evidence type="ECO:0000256" key="10">
    <source>
        <dbReference type="ARBA" id="ARBA00022990"/>
    </source>
</evidence>
<evidence type="ECO:0000256" key="8">
    <source>
        <dbReference type="ARBA" id="ARBA00022842"/>
    </source>
</evidence>
<dbReference type="GO" id="GO:0016787">
    <property type="term" value="F:hydrolase activity"/>
    <property type="evidence" value="ECO:0007669"/>
    <property type="project" value="UniProtKB-KW"/>
</dbReference>
<evidence type="ECO:0000256" key="3">
    <source>
        <dbReference type="ARBA" id="ARBA00011233"/>
    </source>
</evidence>
<organism evidence="27 28">
    <name type="scientific">Tropilaelaps mercedesae</name>
    <dbReference type="NCBI Taxonomy" id="418985"/>
    <lineage>
        <taxon>Eukaryota</taxon>
        <taxon>Metazoa</taxon>
        <taxon>Ecdysozoa</taxon>
        <taxon>Arthropoda</taxon>
        <taxon>Chelicerata</taxon>
        <taxon>Arachnida</taxon>
        <taxon>Acari</taxon>
        <taxon>Parasitiformes</taxon>
        <taxon>Mesostigmata</taxon>
        <taxon>Gamasina</taxon>
        <taxon>Dermanyssoidea</taxon>
        <taxon>Laelapidae</taxon>
        <taxon>Tropilaelaps</taxon>
    </lineage>
</organism>
<keyword evidence="6 25" id="KW-0479">Metal-binding</keyword>
<evidence type="ECO:0000256" key="23">
    <source>
        <dbReference type="ARBA" id="ARBA00083020"/>
    </source>
</evidence>
<dbReference type="FunFam" id="3.20.20.60:FF:000014">
    <property type="entry name" value="Citrate lyase subunit beta-like protein"/>
    <property type="match status" value="1"/>
</dbReference>
<comment type="catalytic activity">
    <reaction evidence="13">
        <text>glyoxylate + acetyl-CoA + H2O = (S)-malate + CoA + H(+)</text>
        <dbReference type="Rhea" id="RHEA:18181"/>
        <dbReference type="ChEBI" id="CHEBI:15377"/>
        <dbReference type="ChEBI" id="CHEBI:15378"/>
        <dbReference type="ChEBI" id="CHEBI:15589"/>
        <dbReference type="ChEBI" id="CHEBI:36655"/>
        <dbReference type="ChEBI" id="CHEBI:57287"/>
        <dbReference type="ChEBI" id="CHEBI:57288"/>
        <dbReference type="EC" id="2.3.3.9"/>
    </reaction>
</comment>
<feature type="binding site" evidence="24">
    <location>
        <position position="162"/>
    </location>
    <ligand>
        <name>substrate</name>
    </ligand>
</feature>
<evidence type="ECO:0000256" key="9">
    <source>
        <dbReference type="ARBA" id="ARBA00022946"/>
    </source>
</evidence>
<dbReference type="PANTHER" id="PTHR11105">
    <property type="entry name" value="CITRATE LYASE SUBUNIT BETA-RELATED"/>
    <property type="match status" value="1"/>
</dbReference>
<evidence type="ECO:0000256" key="12">
    <source>
        <dbReference type="ARBA" id="ARBA00023239"/>
    </source>
</evidence>
<dbReference type="PIRSF" id="PIRSF015582">
    <property type="entry name" value="Cit_lyase_B"/>
    <property type="match status" value="1"/>
</dbReference>
<evidence type="ECO:0000256" key="19">
    <source>
        <dbReference type="ARBA" id="ARBA00066840"/>
    </source>
</evidence>
<keyword evidence="10" id="KW-0007">Acetylation</keyword>
<dbReference type="Pfam" id="PF03328">
    <property type="entry name" value="HpcH_HpaI"/>
    <property type="match status" value="1"/>
</dbReference>
<evidence type="ECO:0000256" key="22">
    <source>
        <dbReference type="ARBA" id="ARBA00076788"/>
    </source>
</evidence>
<name>A0A1V9XKS7_9ACAR</name>
<dbReference type="GO" id="GO:0106064">
    <property type="term" value="P:regulation of cobalamin metabolic process"/>
    <property type="evidence" value="ECO:0007669"/>
    <property type="project" value="TreeGrafter"/>
</dbReference>
<comment type="subunit">
    <text evidence="3">Homotrimer.</text>
</comment>
<dbReference type="AlphaFoldDB" id="A0A1V9XKS7"/>
<dbReference type="EMBL" id="MNPL01008734">
    <property type="protein sequence ID" value="OQR74107.1"/>
    <property type="molecule type" value="Genomic_DNA"/>
</dbReference>
<evidence type="ECO:0000313" key="28">
    <source>
        <dbReference type="Proteomes" id="UP000192247"/>
    </source>
</evidence>
<dbReference type="EC" id="4.1.3.25" evidence="19"/>
<evidence type="ECO:0000259" key="26">
    <source>
        <dbReference type="Pfam" id="PF03328"/>
    </source>
</evidence>
<evidence type="ECO:0000256" key="4">
    <source>
        <dbReference type="ARBA" id="ARBA00012636"/>
    </source>
</evidence>
<dbReference type="GO" id="GO:0004474">
    <property type="term" value="F:malate synthase activity"/>
    <property type="evidence" value="ECO:0007669"/>
    <property type="project" value="UniProtKB-EC"/>
</dbReference>
<keyword evidence="5" id="KW-0808">Transferase</keyword>
<dbReference type="InParanoid" id="A0A1V9XKS7"/>
<dbReference type="EC" id="3.1.2.30" evidence="18"/>
<keyword evidence="8 25" id="KW-0460">Magnesium</keyword>
<comment type="subcellular location">
    <subcellularLocation>
        <location evidence="2">Mitochondrion</location>
    </subcellularLocation>
</comment>
<evidence type="ECO:0000256" key="16">
    <source>
        <dbReference type="ARBA" id="ARBA00055540"/>
    </source>
</evidence>
<keyword evidence="11" id="KW-0496">Mitochondrion</keyword>
<dbReference type="SUPFAM" id="SSF51621">
    <property type="entry name" value="Phosphoenolpyruvate/pyruvate domain"/>
    <property type="match status" value="1"/>
</dbReference>